<feature type="transmembrane region" description="Helical" evidence="10">
    <location>
        <begin position="170"/>
        <end position="188"/>
    </location>
</feature>
<comment type="caution">
    <text evidence="14">The sequence shown here is derived from an EMBL/GenBank/DDBJ whole genome shotgun (WGS) entry which is preliminary data.</text>
</comment>
<dbReference type="Pfam" id="PF02366">
    <property type="entry name" value="PMT"/>
    <property type="match status" value="1"/>
</dbReference>
<feature type="transmembrane region" description="Helical" evidence="10">
    <location>
        <begin position="142"/>
        <end position="163"/>
    </location>
</feature>
<evidence type="ECO:0000259" key="13">
    <source>
        <dbReference type="Pfam" id="PF16192"/>
    </source>
</evidence>
<dbReference type="InterPro" id="IPR032421">
    <property type="entry name" value="PMT_4TMC"/>
</dbReference>
<keyword evidence="15" id="KW-1185">Reference proteome</keyword>
<evidence type="ECO:0000256" key="5">
    <source>
        <dbReference type="ARBA" id="ARBA00022679"/>
    </source>
</evidence>
<protein>
    <recommendedName>
        <fullName evidence="9 10">Polyprenol-phosphate-mannose--protein mannosyltransferase</fullName>
        <ecNumber evidence="10">2.4.1.-</ecNumber>
    </recommendedName>
</protein>
<accession>A0ABW2PAP4</accession>
<comment type="pathway">
    <text evidence="2 10">Protein modification; protein glycosylation.</text>
</comment>
<evidence type="ECO:0000313" key="15">
    <source>
        <dbReference type="Proteomes" id="UP001596496"/>
    </source>
</evidence>
<feature type="transmembrane region" description="Helical" evidence="10">
    <location>
        <begin position="459"/>
        <end position="482"/>
    </location>
</feature>
<evidence type="ECO:0000256" key="9">
    <source>
        <dbReference type="ARBA" id="ARBA00093617"/>
    </source>
</evidence>
<evidence type="ECO:0000259" key="12">
    <source>
        <dbReference type="Pfam" id="PF02366"/>
    </source>
</evidence>
<evidence type="ECO:0000256" key="8">
    <source>
        <dbReference type="ARBA" id="ARBA00023136"/>
    </source>
</evidence>
<feature type="region of interest" description="Disordered" evidence="11">
    <location>
        <begin position="1"/>
        <end position="28"/>
    </location>
</feature>
<evidence type="ECO:0000256" key="11">
    <source>
        <dbReference type="SAM" id="MobiDB-lite"/>
    </source>
</evidence>
<dbReference type="EC" id="2.4.1.-" evidence="10"/>
<keyword evidence="5 10" id="KW-0808">Transferase</keyword>
<evidence type="ECO:0000256" key="3">
    <source>
        <dbReference type="ARBA" id="ARBA00007222"/>
    </source>
</evidence>
<keyword evidence="8 10" id="KW-0472">Membrane</keyword>
<evidence type="ECO:0000256" key="10">
    <source>
        <dbReference type="RuleBase" id="RU367007"/>
    </source>
</evidence>
<evidence type="ECO:0000256" key="4">
    <source>
        <dbReference type="ARBA" id="ARBA00022676"/>
    </source>
</evidence>
<organism evidence="14 15">
    <name type="scientific">Sphaerisporangium rhizosphaerae</name>
    <dbReference type="NCBI Taxonomy" id="2269375"/>
    <lineage>
        <taxon>Bacteria</taxon>
        <taxon>Bacillati</taxon>
        <taxon>Actinomycetota</taxon>
        <taxon>Actinomycetes</taxon>
        <taxon>Streptosporangiales</taxon>
        <taxon>Streptosporangiaceae</taxon>
        <taxon>Sphaerisporangium</taxon>
    </lineage>
</organism>
<keyword evidence="7 10" id="KW-1133">Transmembrane helix</keyword>
<feature type="domain" description="Protein O-mannosyl-transferase C-terminal four TM" evidence="13">
    <location>
        <begin position="345"/>
        <end position="537"/>
    </location>
</feature>
<feature type="transmembrane region" description="Helical" evidence="10">
    <location>
        <begin position="494"/>
        <end position="515"/>
    </location>
</feature>
<feature type="transmembrane region" description="Helical" evidence="10">
    <location>
        <begin position="434"/>
        <end position="453"/>
    </location>
</feature>
<dbReference type="GO" id="GO:0016757">
    <property type="term" value="F:glycosyltransferase activity"/>
    <property type="evidence" value="ECO:0007669"/>
    <property type="project" value="UniProtKB-KW"/>
</dbReference>
<feature type="compositionally biased region" description="Polar residues" evidence="11">
    <location>
        <begin position="1"/>
        <end position="11"/>
    </location>
</feature>
<dbReference type="InterPro" id="IPR003342">
    <property type="entry name" value="ArnT-like_N"/>
</dbReference>
<reference evidence="15" key="1">
    <citation type="journal article" date="2019" name="Int. J. Syst. Evol. Microbiol.">
        <title>The Global Catalogue of Microorganisms (GCM) 10K type strain sequencing project: providing services to taxonomists for standard genome sequencing and annotation.</title>
        <authorList>
            <consortium name="The Broad Institute Genomics Platform"/>
            <consortium name="The Broad Institute Genome Sequencing Center for Infectious Disease"/>
            <person name="Wu L."/>
            <person name="Ma J."/>
        </authorList>
    </citation>
    <scope>NUCLEOTIDE SEQUENCE [LARGE SCALE GENOMIC DNA]</scope>
    <source>
        <strain evidence="15">CECT 7649</strain>
    </source>
</reference>
<evidence type="ECO:0000256" key="6">
    <source>
        <dbReference type="ARBA" id="ARBA00022692"/>
    </source>
</evidence>
<dbReference type="PANTHER" id="PTHR10050:SF46">
    <property type="entry name" value="PROTEIN O-MANNOSYL-TRANSFERASE 2"/>
    <property type="match status" value="1"/>
</dbReference>
<keyword evidence="4 10" id="KW-0328">Glycosyltransferase</keyword>
<dbReference type="Proteomes" id="UP001596496">
    <property type="component" value="Unassembled WGS sequence"/>
</dbReference>
<comment type="similarity">
    <text evidence="3 10">Belongs to the glycosyltransferase 39 family.</text>
</comment>
<feature type="transmembrane region" description="Helical" evidence="10">
    <location>
        <begin position="244"/>
        <end position="274"/>
    </location>
</feature>
<feature type="domain" description="ArnT-like N-terminal" evidence="12">
    <location>
        <begin position="47"/>
        <end position="276"/>
    </location>
</feature>
<name>A0ABW2PAP4_9ACTN</name>
<evidence type="ECO:0000256" key="1">
    <source>
        <dbReference type="ARBA" id="ARBA00004127"/>
    </source>
</evidence>
<comment type="subcellular location">
    <subcellularLocation>
        <location evidence="10">Cell membrane</location>
    </subcellularLocation>
    <subcellularLocation>
        <location evidence="1">Endomembrane system</location>
        <topology evidence="1">Multi-pass membrane protein</topology>
    </subcellularLocation>
</comment>
<dbReference type="EMBL" id="JBHTCG010000015">
    <property type="protein sequence ID" value="MFC7385065.1"/>
    <property type="molecule type" value="Genomic_DNA"/>
</dbReference>
<feature type="transmembrane region" description="Helical" evidence="10">
    <location>
        <begin position="409"/>
        <end position="427"/>
    </location>
</feature>
<keyword evidence="6 10" id="KW-0812">Transmembrane</keyword>
<comment type="function">
    <text evidence="10">Protein O-mannosyltransferase that catalyzes the transfer of a single mannose residue from a polyprenol phospho-mannosyl lipidic donor to the hydroxyl group of selected serine and threonine residues in acceptor proteins.</text>
</comment>
<keyword evidence="10" id="KW-1003">Cell membrane</keyword>
<feature type="transmembrane region" description="Helical" evidence="10">
    <location>
        <begin position="300"/>
        <end position="320"/>
    </location>
</feature>
<evidence type="ECO:0000256" key="7">
    <source>
        <dbReference type="ARBA" id="ARBA00022989"/>
    </source>
</evidence>
<proteinExistence type="inferred from homology"/>
<dbReference type="InterPro" id="IPR027005">
    <property type="entry name" value="PMT-like"/>
</dbReference>
<feature type="compositionally biased region" description="Basic and acidic residues" evidence="11">
    <location>
        <begin position="14"/>
        <end position="28"/>
    </location>
</feature>
<gene>
    <name evidence="14" type="ORF">ACFQSB_22840</name>
</gene>
<evidence type="ECO:0000256" key="2">
    <source>
        <dbReference type="ARBA" id="ARBA00004922"/>
    </source>
</evidence>
<dbReference type="RefSeq" id="WP_380828932.1">
    <property type="nucleotide sequence ID" value="NZ_JBHTCG010000015.1"/>
</dbReference>
<feature type="transmembrane region" description="Helical" evidence="10">
    <location>
        <begin position="39"/>
        <end position="57"/>
    </location>
</feature>
<dbReference type="Pfam" id="PF16192">
    <property type="entry name" value="PMT_4TMC"/>
    <property type="match status" value="1"/>
</dbReference>
<feature type="transmembrane region" description="Helical" evidence="10">
    <location>
        <begin position="194"/>
        <end position="212"/>
    </location>
</feature>
<dbReference type="PANTHER" id="PTHR10050">
    <property type="entry name" value="DOLICHYL-PHOSPHATE-MANNOSE--PROTEIN MANNOSYLTRANSFERASE"/>
    <property type="match status" value="1"/>
</dbReference>
<sequence length="538" mass="60045">MALTDFPNQDFEQPEPHDDPAQPGSVRDRLVPPFQGNPLWGWLGPILVALFGAFLRFDRLGSPKAIVFDETYYAKDSLSLINFGVERVAVKDADKMLLAGNSGIWKQCGPNELDQCASYVVHPPLGKWMIGVGEWLFGANPFGWRFAAALVGAVSILVLARLARRMTRSTLLGCMAGLLLALDGLHFVLSRTALLDVFLMFWVLCGFACLVVDRDRSRERLADWYETSPLNASGPWLGMRGWRIAAGACLGAACAIKWSGIFFLIAFAIMSLVWDAGARRAVGLRRPFSGMFRHDVPTSLVAVAVVPALTYMASWTGWFATAYGYGRNWAQATSSGWVYFVFNSLRSWWDYQWMVLSFHTGLDSTHPYQSWPWQWPLLLRPVAFFYESPTGGCKADKCSQAVLGVGTPIIWYGAVVALIALIAWYVATRDWRAGAVLLAYGVGWLPWVYYAIADHRTMFLFYTAPMLPFMILALTLAAGLLIGPANGANPRRRIIGAALSGAFVLVALVNFWWLYPVIAAEIIPYDDWHRRMLLDRWI</sequence>
<evidence type="ECO:0000313" key="14">
    <source>
        <dbReference type="EMBL" id="MFC7385065.1"/>
    </source>
</evidence>